<dbReference type="GO" id="GO:0032040">
    <property type="term" value="C:small-subunit processome"/>
    <property type="evidence" value="ECO:0007669"/>
    <property type="project" value="InterPro"/>
</dbReference>
<dbReference type="PANTHER" id="PTHR22840:SF12">
    <property type="entry name" value="WD REPEAT-CONTAINING PROTEIN 36"/>
    <property type="match status" value="1"/>
</dbReference>
<dbReference type="PANTHER" id="PTHR22840">
    <property type="entry name" value="WD REPEAT-CONTAINING PROTEIN 36"/>
    <property type="match status" value="1"/>
</dbReference>
<evidence type="ECO:0000259" key="5">
    <source>
        <dbReference type="Pfam" id="PF25171"/>
    </source>
</evidence>
<evidence type="ECO:0000256" key="3">
    <source>
        <dbReference type="PROSITE-ProRule" id="PRU00221"/>
    </source>
</evidence>
<dbReference type="OrthoDB" id="10250769at2759"/>
<dbReference type="InterPro" id="IPR001680">
    <property type="entry name" value="WD40_rpt"/>
</dbReference>
<dbReference type="SUPFAM" id="SSF50978">
    <property type="entry name" value="WD40 repeat-like"/>
    <property type="match status" value="1"/>
</dbReference>
<sequence length="919" mass="102444">MKRAHSELFSPYRFVGVVTGDVAPSVRTTFVGKKSMISLLCPIDNVVIQYNGQKLRAVGMSDPLPQKITAIASSSSCVYAAAGTEIFVLPFCREVSKKVKVDTMTKLMYLIGDQLIVVDVNNGIRVLNIEDDFETYLYLEGSEDFEITSLLHPSTYLNKILLGSKSGKLRIVNFRTGKVVHEFQNGFGSAITALVQSTALDIVGIGLQNGQVLLMNLKMDKILGKFKHDAKITAISFRNDGEEESMVTSDENGTLAVWNLEKQELIGKVTKVHSADVNLLHFVPGEPIMLSASCDNSLRCWIFDGADGMPRELVQLEGHAKPITSVSFSSKHHVLSSGLDGSVRKYDVTSITMRQKLGTSALMSKAKAKKKNVDFETVRLENAIEMAVGWQREAAWDNVVCRHKDTLEVTTWTTRKNCAGSITIVHDRFKTDPNLIGTVATAICLSPCGNFVFVGYSSGHLDKFNVQSGRHIHSFTETKFKSNKKKQGKVEMLRQRAIAHESAITCISVDQKGGELASGCEGGVIRFWNLSTNLCFLRLRTPSLRLKMSKSCDTNNLFAVVCEDPEGKASVVIIDAICHRIVRTFNTVGDKVTSVGFSSDGKWLLVADNKCYIRVFELSTSNLIDVLLFAKPCVGLSFNPTGEFLATAHDGEQALYIWANKTLFLSYVKIQALPENFVPTWEDQENKADVCIDDDDDDTIFDEEIRKMRELQIDDSLITYSGLAPSRWANLPDLALIKERNKPTEAPRKIKQAPFFLAAAPTLEGFEFEQTIGEGEEDIDQKALNAKISLLELESSFTALLRKAKTEKQLLEAFETLKAMSVSAIDFQIRSMTPTVFSAFFRMFAEVLKTRRDFELVQSYMATAIKIHRTKLWSNEDGNDELQEVLGELMRLQLNAWGEYEDLLMEDTAVVQWIKNALL</sequence>
<evidence type="ECO:0000313" key="6">
    <source>
        <dbReference type="EMBL" id="CAB3409631.1"/>
    </source>
</evidence>
<reference evidence="6 7" key="1">
    <citation type="submission" date="2020-04" db="EMBL/GenBank/DDBJ databases">
        <authorList>
            <person name="Laetsch R D."/>
            <person name="Stevens L."/>
            <person name="Kumar S."/>
            <person name="Blaxter L. M."/>
        </authorList>
    </citation>
    <scope>NUCLEOTIDE SEQUENCE [LARGE SCALE GENOMIC DNA]</scope>
</reference>
<name>A0A8S1FB63_9PELO</name>
<dbReference type="EMBL" id="CADEPM010000009">
    <property type="protein sequence ID" value="CAB3409631.1"/>
    <property type="molecule type" value="Genomic_DNA"/>
</dbReference>
<organism evidence="6 7">
    <name type="scientific">Caenorhabditis bovis</name>
    <dbReference type="NCBI Taxonomy" id="2654633"/>
    <lineage>
        <taxon>Eukaryota</taxon>
        <taxon>Metazoa</taxon>
        <taxon>Ecdysozoa</taxon>
        <taxon>Nematoda</taxon>
        <taxon>Chromadorea</taxon>
        <taxon>Rhabditida</taxon>
        <taxon>Rhabditina</taxon>
        <taxon>Rhabditomorpha</taxon>
        <taxon>Rhabditoidea</taxon>
        <taxon>Rhabditidae</taxon>
        <taxon>Peloderinae</taxon>
        <taxon>Caenorhabditis</taxon>
    </lineage>
</organism>
<evidence type="ECO:0008006" key="8">
    <source>
        <dbReference type="Google" id="ProtNLM"/>
    </source>
</evidence>
<dbReference type="GO" id="GO:0034388">
    <property type="term" value="C:Pwp2p-containing subcomplex of 90S preribosome"/>
    <property type="evidence" value="ECO:0007669"/>
    <property type="project" value="TreeGrafter"/>
</dbReference>
<dbReference type="AlphaFoldDB" id="A0A8S1FB63"/>
<feature type="repeat" description="WD" evidence="3">
    <location>
        <begin position="270"/>
        <end position="301"/>
    </location>
</feature>
<feature type="domain" description="WDR36/Utp21 N-terminal" evidence="5">
    <location>
        <begin position="40"/>
        <end position="304"/>
    </location>
</feature>
<proteinExistence type="predicted"/>
<feature type="repeat" description="WD" evidence="3">
    <location>
        <begin position="225"/>
        <end position="268"/>
    </location>
</feature>
<feature type="repeat" description="WD" evidence="3">
    <location>
        <begin position="497"/>
        <end position="532"/>
    </location>
</feature>
<feature type="domain" description="WDR36/Utp21 C-terminal" evidence="4">
    <location>
        <begin position="712"/>
        <end position="915"/>
    </location>
</feature>
<keyword evidence="2" id="KW-0677">Repeat</keyword>
<dbReference type="PROSITE" id="PS00678">
    <property type="entry name" value="WD_REPEATS_1"/>
    <property type="match status" value="1"/>
</dbReference>
<evidence type="ECO:0000256" key="1">
    <source>
        <dbReference type="ARBA" id="ARBA00022574"/>
    </source>
</evidence>
<accession>A0A8S1FB63</accession>
<dbReference type="InterPro" id="IPR036322">
    <property type="entry name" value="WD40_repeat_dom_sf"/>
</dbReference>
<evidence type="ECO:0000259" key="4">
    <source>
        <dbReference type="Pfam" id="PF04192"/>
    </source>
</evidence>
<dbReference type="Pfam" id="PF25171">
    <property type="entry name" value="Beta-prop_WDR36-Utp21_1st"/>
    <property type="match status" value="1"/>
</dbReference>
<dbReference type="FunFam" id="2.130.10.10:FF:002016">
    <property type="entry name" value="Protein CBG22378"/>
    <property type="match status" value="1"/>
</dbReference>
<evidence type="ECO:0000313" key="7">
    <source>
        <dbReference type="Proteomes" id="UP000494206"/>
    </source>
</evidence>
<dbReference type="InterPro" id="IPR059157">
    <property type="entry name" value="WDR36-Utp21_N"/>
</dbReference>
<dbReference type="SMART" id="SM00320">
    <property type="entry name" value="WD40"/>
    <property type="match status" value="8"/>
</dbReference>
<keyword evidence="7" id="KW-1185">Reference proteome</keyword>
<feature type="repeat" description="WD" evidence="3">
    <location>
        <begin position="316"/>
        <end position="356"/>
    </location>
</feature>
<dbReference type="PROSITE" id="PS50082">
    <property type="entry name" value="WD_REPEATS_2"/>
    <property type="match status" value="4"/>
</dbReference>
<dbReference type="GO" id="GO:0006364">
    <property type="term" value="P:rRNA processing"/>
    <property type="evidence" value="ECO:0007669"/>
    <property type="project" value="InterPro"/>
</dbReference>
<dbReference type="InterPro" id="IPR015943">
    <property type="entry name" value="WD40/YVTN_repeat-like_dom_sf"/>
</dbReference>
<dbReference type="PROSITE" id="PS50294">
    <property type="entry name" value="WD_REPEATS_REGION"/>
    <property type="match status" value="1"/>
</dbReference>
<comment type="caution">
    <text evidence="6">The sequence shown here is derived from an EMBL/GenBank/DDBJ whole genome shotgun (WGS) entry which is preliminary data.</text>
</comment>
<dbReference type="Proteomes" id="UP000494206">
    <property type="component" value="Unassembled WGS sequence"/>
</dbReference>
<protein>
    <recommendedName>
        <fullName evidence="8">Small-subunit processome Utp21 domain-containing protein</fullName>
    </recommendedName>
</protein>
<dbReference type="Gene3D" id="2.130.10.10">
    <property type="entry name" value="YVTN repeat-like/Quinoprotein amine dehydrogenase"/>
    <property type="match status" value="2"/>
</dbReference>
<dbReference type="InterPro" id="IPR019775">
    <property type="entry name" value="WD40_repeat_CS"/>
</dbReference>
<evidence type="ECO:0000256" key="2">
    <source>
        <dbReference type="ARBA" id="ARBA00022737"/>
    </source>
</evidence>
<gene>
    <name evidence="6" type="ORF">CBOVIS_LOCUS11263</name>
</gene>
<dbReference type="Pfam" id="PF25168">
    <property type="entry name" value="Beta-prop_WDR36-Utp21_2nd"/>
    <property type="match status" value="1"/>
</dbReference>
<dbReference type="InterPro" id="IPR007319">
    <property type="entry name" value="WDR36/Utp21_C"/>
</dbReference>
<dbReference type="Pfam" id="PF04192">
    <property type="entry name" value="Utp21"/>
    <property type="match status" value="1"/>
</dbReference>
<keyword evidence="1 3" id="KW-0853">WD repeat</keyword>